<reference evidence="1" key="1">
    <citation type="journal article" date="2014" name="Front. Microbiol.">
        <title>High frequency of phylogenetically diverse reductive dehalogenase-homologous genes in deep subseafloor sedimentary metagenomes.</title>
        <authorList>
            <person name="Kawai M."/>
            <person name="Futagami T."/>
            <person name="Toyoda A."/>
            <person name="Takaki Y."/>
            <person name="Nishi S."/>
            <person name="Hori S."/>
            <person name="Arai W."/>
            <person name="Tsubouchi T."/>
            <person name="Morono Y."/>
            <person name="Uchiyama I."/>
            <person name="Ito T."/>
            <person name="Fujiyama A."/>
            <person name="Inagaki F."/>
            <person name="Takami H."/>
        </authorList>
    </citation>
    <scope>NUCLEOTIDE SEQUENCE</scope>
    <source>
        <strain evidence="1">Expedition CK06-06</strain>
    </source>
</reference>
<accession>X0VXC6</accession>
<protein>
    <submittedName>
        <fullName evidence="1">Uncharacterized protein</fullName>
    </submittedName>
</protein>
<gene>
    <name evidence="1" type="ORF">S01H1_51414</name>
</gene>
<proteinExistence type="predicted"/>
<dbReference type="AlphaFoldDB" id="X0VXC6"/>
<comment type="caution">
    <text evidence="1">The sequence shown here is derived from an EMBL/GenBank/DDBJ whole genome shotgun (WGS) entry which is preliminary data.</text>
</comment>
<sequence>MTGTQAEENPLQRVLTRYYPDGIPELESCKIAGTGTTTVEGQEIDYSFTEVIELQKRFRWEFESYDLRYLECYDGDFGHQRIGDGNLQTFEGRDGASFRMRLMMESAAFVIPLTEPGVKIEVVNPNMIEAVFGTGDTVWLHFDPETYNPSKVRAKRFNAGARKEMMMRIELSDWMRAAKIVMPVTWRAAWEDTQ</sequence>
<name>X0VXC6_9ZZZZ</name>
<dbReference type="EMBL" id="BARS01033176">
    <property type="protein sequence ID" value="GAG22945.1"/>
    <property type="molecule type" value="Genomic_DNA"/>
</dbReference>
<organism evidence="1">
    <name type="scientific">marine sediment metagenome</name>
    <dbReference type="NCBI Taxonomy" id="412755"/>
    <lineage>
        <taxon>unclassified sequences</taxon>
        <taxon>metagenomes</taxon>
        <taxon>ecological metagenomes</taxon>
    </lineage>
</organism>
<feature type="non-terminal residue" evidence="1">
    <location>
        <position position="194"/>
    </location>
</feature>
<evidence type="ECO:0000313" key="1">
    <source>
        <dbReference type="EMBL" id="GAG22945.1"/>
    </source>
</evidence>